<sequence>MMGRVGDHWDFGLGKSTPQNKDNGVFALVQSFDNMVCELFPAHASVGGWLACPHGEHCVEQQNPFIGPFFQVAMAGNRAAQVVVQLLINVLKRWRHSNLWLYRKRKAVSLAFAVVRVLADDADLGIRVGREMKCVKNVIHIRVDGLCFILVKQKAPQLLIVFLLKLFLEGVLPVILKVDGHRSFPFYSKSVKS</sequence>
<comment type="caution">
    <text evidence="1">The sequence shown here is derived from an EMBL/GenBank/DDBJ whole genome shotgun (WGS) entry which is preliminary data.</text>
</comment>
<dbReference type="EMBL" id="VSSQ01076333">
    <property type="protein sequence ID" value="MPN26719.1"/>
    <property type="molecule type" value="Genomic_DNA"/>
</dbReference>
<reference evidence="1" key="1">
    <citation type="submission" date="2019-08" db="EMBL/GenBank/DDBJ databases">
        <authorList>
            <person name="Kucharzyk K."/>
            <person name="Murdoch R.W."/>
            <person name="Higgins S."/>
            <person name="Loffler F."/>
        </authorList>
    </citation>
    <scope>NUCLEOTIDE SEQUENCE</scope>
</reference>
<gene>
    <name evidence="1" type="ORF">SDC9_174144</name>
</gene>
<evidence type="ECO:0000313" key="1">
    <source>
        <dbReference type="EMBL" id="MPN26719.1"/>
    </source>
</evidence>
<proteinExistence type="predicted"/>
<organism evidence="1">
    <name type="scientific">bioreactor metagenome</name>
    <dbReference type="NCBI Taxonomy" id="1076179"/>
    <lineage>
        <taxon>unclassified sequences</taxon>
        <taxon>metagenomes</taxon>
        <taxon>ecological metagenomes</taxon>
    </lineage>
</organism>
<protein>
    <submittedName>
        <fullName evidence="1">Uncharacterized protein</fullName>
    </submittedName>
</protein>
<accession>A0A645GLI5</accession>
<dbReference type="AlphaFoldDB" id="A0A645GLI5"/>
<name>A0A645GLI5_9ZZZZ</name>